<keyword evidence="3" id="KW-1185">Reference proteome</keyword>
<evidence type="ECO:0000313" key="2">
    <source>
        <dbReference type="EMBL" id="RTR29444.1"/>
    </source>
</evidence>
<feature type="transmembrane region" description="Helical" evidence="1">
    <location>
        <begin position="86"/>
        <end position="104"/>
    </location>
</feature>
<dbReference type="AlphaFoldDB" id="A0A3S0IQX9"/>
<dbReference type="OrthoDB" id="9906169at2"/>
<protein>
    <submittedName>
        <fullName evidence="2">Uncharacterized protein</fullName>
    </submittedName>
</protein>
<reference evidence="2 3" key="1">
    <citation type="submission" date="2018-12" db="EMBL/GenBank/DDBJ databases">
        <title>Deinococcus radiophilus ATCC 27603 genome sequencing and assembly.</title>
        <authorList>
            <person name="Maclea K.S."/>
            <person name="Maynard C.R."/>
        </authorList>
    </citation>
    <scope>NUCLEOTIDE SEQUENCE [LARGE SCALE GENOMIC DNA]</scope>
    <source>
        <strain evidence="2 3">ATCC 27603</strain>
    </source>
</reference>
<organism evidence="2 3">
    <name type="scientific">Deinococcus radiophilus</name>
    <dbReference type="NCBI Taxonomy" id="32062"/>
    <lineage>
        <taxon>Bacteria</taxon>
        <taxon>Thermotogati</taxon>
        <taxon>Deinococcota</taxon>
        <taxon>Deinococci</taxon>
        <taxon>Deinococcales</taxon>
        <taxon>Deinococcaceae</taxon>
        <taxon>Deinococcus</taxon>
    </lineage>
</organism>
<evidence type="ECO:0000313" key="3">
    <source>
        <dbReference type="Proteomes" id="UP000277766"/>
    </source>
</evidence>
<keyword evidence="1" id="KW-1133">Transmembrane helix</keyword>
<comment type="caution">
    <text evidence="2">The sequence shown here is derived from an EMBL/GenBank/DDBJ whole genome shotgun (WGS) entry which is preliminary data.</text>
</comment>
<gene>
    <name evidence="2" type="ORF">EJ104_03385</name>
</gene>
<evidence type="ECO:0000256" key="1">
    <source>
        <dbReference type="SAM" id="Phobius"/>
    </source>
</evidence>
<proteinExistence type="predicted"/>
<dbReference type="Proteomes" id="UP000277766">
    <property type="component" value="Unassembled WGS sequence"/>
</dbReference>
<feature type="transmembrane region" description="Helical" evidence="1">
    <location>
        <begin position="56"/>
        <end position="80"/>
    </location>
</feature>
<keyword evidence="1" id="KW-0812">Transmembrane</keyword>
<accession>A0A3S0IQX9</accession>
<feature type="transmembrane region" description="Helical" evidence="1">
    <location>
        <begin position="23"/>
        <end position="44"/>
    </location>
</feature>
<sequence>MSAVTSVPTRATGRRASVSLGRVLRIVAALLLALLGLGLAAFSISRFGALGAGAPLWLQAVASGELLLGQLVFGAGYAAWDEFGRALVQALLASLCLGLAAGVWPRRRLRVQPDSPYSFSYHVDEEWERGA</sequence>
<dbReference type="EMBL" id="RXPE01000004">
    <property type="protein sequence ID" value="RTR29444.1"/>
    <property type="molecule type" value="Genomic_DNA"/>
</dbReference>
<name>A0A3S0IQX9_9DEIO</name>
<keyword evidence="1" id="KW-0472">Membrane</keyword>